<proteinExistence type="predicted"/>
<name>A0A5B7FE77_PORTR</name>
<dbReference type="AlphaFoldDB" id="A0A5B7FE77"/>
<reference evidence="2 3" key="1">
    <citation type="submission" date="2019-05" db="EMBL/GenBank/DDBJ databases">
        <title>Another draft genome of Portunus trituberculatus and its Hox gene families provides insights of decapod evolution.</title>
        <authorList>
            <person name="Jeong J.-H."/>
            <person name="Song I."/>
            <person name="Kim S."/>
            <person name="Choi T."/>
            <person name="Kim D."/>
            <person name="Ryu S."/>
            <person name="Kim W."/>
        </authorList>
    </citation>
    <scope>NUCLEOTIDE SEQUENCE [LARGE SCALE GENOMIC DNA]</scope>
    <source>
        <tissue evidence="2">Muscle</tissue>
    </source>
</reference>
<sequence length="127" mass="14292">MLKAQDEIPLVRAGGQHSLPPLKSGMQVPVQDALSKVWDRTGIVKEACLQRQYLVKVAGSERISMCNRYHLQQTQPLTPANLLPGSSQDRSGDAAEPQGDNRITNSPRTPRPYQEHRQPVCWQDYEM</sequence>
<feature type="compositionally biased region" description="Polar residues" evidence="1">
    <location>
        <begin position="75"/>
        <end position="89"/>
    </location>
</feature>
<accession>A0A5B7FE77</accession>
<gene>
    <name evidence="2" type="ORF">E2C01_037158</name>
</gene>
<evidence type="ECO:0000256" key="1">
    <source>
        <dbReference type="SAM" id="MobiDB-lite"/>
    </source>
</evidence>
<dbReference type="Proteomes" id="UP000324222">
    <property type="component" value="Unassembled WGS sequence"/>
</dbReference>
<evidence type="ECO:0000313" key="3">
    <source>
        <dbReference type="Proteomes" id="UP000324222"/>
    </source>
</evidence>
<evidence type="ECO:0000313" key="2">
    <source>
        <dbReference type="EMBL" id="MPC43509.1"/>
    </source>
</evidence>
<feature type="region of interest" description="Disordered" evidence="1">
    <location>
        <begin position="75"/>
        <end position="127"/>
    </location>
</feature>
<dbReference type="EMBL" id="VSRR010005860">
    <property type="protein sequence ID" value="MPC43509.1"/>
    <property type="molecule type" value="Genomic_DNA"/>
</dbReference>
<comment type="caution">
    <text evidence="2">The sequence shown here is derived from an EMBL/GenBank/DDBJ whole genome shotgun (WGS) entry which is preliminary data.</text>
</comment>
<organism evidence="2 3">
    <name type="scientific">Portunus trituberculatus</name>
    <name type="common">Swimming crab</name>
    <name type="synonym">Neptunus trituberculatus</name>
    <dbReference type="NCBI Taxonomy" id="210409"/>
    <lineage>
        <taxon>Eukaryota</taxon>
        <taxon>Metazoa</taxon>
        <taxon>Ecdysozoa</taxon>
        <taxon>Arthropoda</taxon>
        <taxon>Crustacea</taxon>
        <taxon>Multicrustacea</taxon>
        <taxon>Malacostraca</taxon>
        <taxon>Eumalacostraca</taxon>
        <taxon>Eucarida</taxon>
        <taxon>Decapoda</taxon>
        <taxon>Pleocyemata</taxon>
        <taxon>Brachyura</taxon>
        <taxon>Eubrachyura</taxon>
        <taxon>Portunoidea</taxon>
        <taxon>Portunidae</taxon>
        <taxon>Portuninae</taxon>
        <taxon>Portunus</taxon>
    </lineage>
</organism>
<protein>
    <submittedName>
        <fullName evidence="2">Uncharacterized protein</fullName>
    </submittedName>
</protein>
<keyword evidence="3" id="KW-1185">Reference proteome</keyword>